<reference evidence="3" key="1">
    <citation type="journal article" date="2023" name="Mol. Phylogenet. Evol.">
        <title>Genome-scale phylogeny and comparative genomics of the fungal order Sordariales.</title>
        <authorList>
            <person name="Hensen N."/>
            <person name="Bonometti L."/>
            <person name="Westerberg I."/>
            <person name="Brannstrom I.O."/>
            <person name="Guillou S."/>
            <person name="Cros-Aarteil S."/>
            <person name="Calhoun S."/>
            <person name="Haridas S."/>
            <person name="Kuo A."/>
            <person name="Mondo S."/>
            <person name="Pangilinan J."/>
            <person name="Riley R."/>
            <person name="LaButti K."/>
            <person name="Andreopoulos B."/>
            <person name="Lipzen A."/>
            <person name="Chen C."/>
            <person name="Yan M."/>
            <person name="Daum C."/>
            <person name="Ng V."/>
            <person name="Clum A."/>
            <person name="Steindorff A."/>
            <person name="Ohm R.A."/>
            <person name="Martin F."/>
            <person name="Silar P."/>
            <person name="Natvig D.O."/>
            <person name="Lalanne C."/>
            <person name="Gautier V."/>
            <person name="Ament-Velasquez S.L."/>
            <person name="Kruys A."/>
            <person name="Hutchinson M.I."/>
            <person name="Powell A.J."/>
            <person name="Barry K."/>
            <person name="Miller A.N."/>
            <person name="Grigoriev I.V."/>
            <person name="Debuchy R."/>
            <person name="Gladieux P."/>
            <person name="Hiltunen Thoren M."/>
            <person name="Johannesson H."/>
        </authorList>
    </citation>
    <scope>NUCLEOTIDE SEQUENCE</scope>
    <source>
        <strain evidence="3">CBS 955.72</strain>
    </source>
</reference>
<protein>
    <submittedName>
        <fullName evidence="3">Uncharacterized protein</fullName>
    </submittedName>
</protein>
<sequence length="224" mass="24733">MLNAFNVLLTQGPAWNDIANKVGLIGFLGANRRLAQDGQRGWPDPSDPTTYFPNWDKFFTRDFQPNIRPLVGQDDTSVIVHACASAPLHSPVANVQMSHNFMGRNQRYSLQDMMDQHPLALSFAGGTVYHHWHALVSGTIKDTTFFGHWHDQPDPAGPTWSQPYIASVAARGLIFLEADNVDIGLVCFIAIGMTDTSGCEITVQKNQHMCKGDKMGMFHFGGSS</sequence>
<evidence type="ECO:0000256" key="1">
    <source>
        <dbReference type="ARBA" id="ARBA00022793"/>
    </source>
</evidence>
<evidence type="ECO:0000256" key="2">
    <source>
        <dbReference type="ARBA" id="ARBA00023239"/>
    </source>
</evidence>
<keyword evidence="1" id="KW-0210">Decarboxylase</keyword>
<dbReference type="GO" id="GO:0004609">
    <property type="term" value="F:phosphatidylserine decarboxylase activity"/>
    <property type="evidence" value="ECO:0007669"/>
    <property type="project" value="InterPro"/>
</dbReference>
<dbReference type="InterPro" id="IPR003817">
    <property type="entry name" value="PS_Dcarbxylase"/>
</dbReference>
<accession>A0AAJ0HD88</accession>
<keyword evidence="4" id="KW-1185">Reference proteome</keyword>
<reference evidence="3" key="2">
    <citation type="submission" date="2023-06" db="EMBL/GenBank/DDBJ databases">
        <authorList>
            <consortium name="Lawrence Berkeley National Laboratory"/>
            <person name="Haridas S."/>
            <person name="Hensen N."/>
            <person name="Bonometti L."/>
            <person name="Westerberg I."/>
            <person name="Brannstrom I.O."/>
            <person name="Guillou S."/>
            <person name="Cros-Aarteil S."/>
            <person name="Calhoun S."/>
            <person name="Kuo A."/>
            <person name="Mondo S."/>
            <person name="Pangilinan J."/>
            <person name="Riley R."/>
            <person name="Labutti K."/>
            <person name="Andreopoulos B."/>
            <person name="Lipzen A."/>
            <person name="Chen C."/>
            <person name="Yanf M."/>
            <person name="Daum C."/>
            <person name="Ng V."/>
            <person name="Clum A."/>
            <person name="Steindorff A."/>
            <person name="Ohm R."/>
            <person name="Martin F."/>
            <person name="Silar P."/>
            <person name="Natvig D."/>
            <person name="Lalanne C."/>
            <person name="Gautier V."/>
            <person name="Ament-Velasquez S.L."/>
            <person name="Kruys A."/>
            <person name="Hutchinson M.I."/>
            <person name="Powell A.J."/>
            <person name="Barry K."/>
            <person name="Miller A.N."/>
            <person name="Grigoriev I.V."/>
            <person name="Debuchy R."/>
            <person name="Gladieux P."/>
            <person name="Thoren M.H."/>
            <person name="Johannesson H."/>
        </authorList>
    </citation>
    <scope>NUCLEOTIDE SEQUENCE</scope>
    <source>
        <strain evidence="3">CBS 955.72</strain>
    </source>
</reference>
<evidence type="ECO:0000313" key="4">
    <source>
        <dbReference type="Proteomes" id="UP001275084"/>
    </source>
</evidence>
<comment type="caution">
    <text evidence="3">The sequence shown here is derived from an EMBL/GenBank/DDBJ whole genome shotgun (WGS) entry which is preliminary data.</text>
</comment>
<dbReference type="GO" id="GO:0005739">
    <property type="term" value="C:mitochondrion"/>
    <property type="evidence" value="ECO:0007669"/>
    <property type="project" value="TreeGrafter"/>
</dbReference>
<organism evidence="3 4">
    <name type="scientific">Lasiosphaeria hispida</name>
    <dbReference type="NCBI Taxonomy" id="260671"/>
    <lineage>
        <taxon>Eukaryota</taxon>
        <taxon>Fungi</taxon>
        <taxon>Dikarya</taxon>
        <taxon>Ascomycota</taxon>
        <taxon>Pezizomycotina</taxon>
        <taxon>Sordariomycetes</taxon>
        <taxon>Sordariomycetidae</taxon>
        <taxon>Sordariales</taxon>
        <taxon>Lasiosphaeriaceae</taxon>
        <taxon>Lasiosphaeria</taxon>
    </lineage>
</organism>
<dbReference type="EMBL" id="JAUIQD010000005">
    <property type="protein sequence ID" value="KAK3348733.1"/>
    <property type="molecule type" value="Genomic_DNA"/>
</dbReference>
<dbReference type="AlphaFoldDB" id="A0AAJ0HD88"/>
<proteinExistence type="predicted"/>
<evidence type="ECO:0000313" key="3">
    <source>
        <dbReference type="EMBL" id="KAK3348733.1"/>
    </source>
</evidence>
<dbReference type="GO" id="GO:0006646">
    <property type="term" value="P:phosphatidylethanolamine biosynthetic process"/>
    <property type="evidence" value="ECO:0007669"/>
    <property type="project" value="TreeGrafter"/>
</dbReference>
<gene>
    <name evidence="3" type="ORF">B0T25DRAFT_608908</name>
</gene>
<dbReference type="Proteomes" id="UP001275084">
    <property type="component" value="Unassembled WGS sequence"/>
</dbReference>
<keyword evidence="2" id="KW-0456">Lyase</keyword>
<dbReference type="PANTHER" id="PTHR10067">
    <property type="entry name" value="PHOSPHATIDYLSERINE DECARBOXYLASE"/>
    <property type="match status" value="1"/>
</dbReference>
<dbReference type="PANTHER" id="PTHR10067:SF9">
    <property type="entry name" value="PHOSPHATIDYLSERINE DECARBOXYLASE FAMILY PROTEIN (AFU_ORTHOLOGUE AFUA_7G01730)"/>
    <property type="match status" value="1"/>
</dbReference>
<name>A0AAJ0HD88_9PEZI</name>
<dbReference type="Pfam" id="PF02666">
    <property type="entry name" value="PS_Dcarbxylase"/>
    <property type="match status" value="1"/>
</dbReference>